<dbReference type="InterPro" id="IPR046796">
    <property type="entry name" value="Transposase_32_dom"/>
</dbReference>
<sequence>MVTRRQSKLNEVSYVCYTSQIEPKNVEEALNDEAWVDALHEELNQFSRNDVWFLVPRPKDVNVIGTKWIFKNKMDENGVIVRNKARLVAQGFKQIEGIDFDETFAPVARLESIRILLAVACVWKFKLFQMDVKSAFLNGILNEEVYVEQPKGFQDPRYPNHVYRLRKALYGLKQAPRAWHERLTSYLLKKGFMRGGVDRTLFIRRNDEVFLVAQIYVDDIVFGSTSSECALDFAKEMKSEFEMSMDTNANNLKLSKDESGKGVEETLYRSMIGSLLYLTASRPDIAFSVGVCARYQACPKESHLIALKRIIRYIAGTLELGLWYPFDTHSDVACYTDADWAGNVDDRKNTSGGCFYIGNCLVAWMSKKQNSVSLSTAEAEYIAAGSCCSQLLWIKQMLRDYGIDQGTMVVFCDNTSAINISKNPSSLLFAVVWFVPAVVTGNLRRAQLSFSFLSAVGISVYCKLILSHCFSLCLSPVCRWTTTPFPIADLVALGRHNFSRVYRLVFSSIGVVGSSSRTSKGARDENLSIIPSIQPPSIPKAPAKTSIDEIPFNAFPTKLCRDQYTKVYRQRSLVLERQLHLESFLDTPIPDLFVELGWLPLANFTGLFGIVVKVTPKIIAEVLGIPLVQAPSVSDLEITSDLLDRVSIDLWGEVRGHLGSGVHTGGLSRPAWVLATFLSFSVYPSSHRANICKNGCILLSRILHREPINLASCILDEMIFRGDPIVSKKEVLPFGILITQICQRAGVVFPVNSPFLMPMGPIDTSSWNRRQGQIKAALGSKKKVCHSRAKRKFGESDADSDVDSTVLAEICARFDALDEKISAQSTLLSEQISQLQSYMERGFSLIDGQML</sequence>
<dbReference type="CDD" id="cd09272">
    <property type="entry name" value="RNase_HI_RT_Ty1"/>
    <property type="match status" value="1"/>
</dbReference>
<dbReference type="PANTHER" id="PTHR11439:SF486">
    <property type="entry name" value="RLK (RECEPTOR-LIKE KINASE) PROTEIN, PUTATIVE-RELATED"/>
    <property type="match status" value="1"/>
</dbReference>
<evidence type="ECO:0000313" key="4">
    <source>
        <dbReference type="Proteomes" id="UP000288805"/>
    </source>
</evidence>
<dbReference type="Pfam" id="PF20167">
    <property type="entry name" value="Transposase_32"/>
    <property type="match status" value="1"/>
</dbReference>
<accession>A0A438C6V0</accession>
<dbReference type="Pfam" id="PF07727">
    <property type="entry name" value="RVT_2"/>
    <property type="match status" value="1"/>
</dbReference>
<reference evidence="3 4" key="1">
    <citation type="journal article" date="2018" name="PLoS Genet.">
        <title>Population sequencing reveals clonal diversity and ancestral inbreeding in the grapevine cultivar Chardonnay.</title>
        <authorList>
            <person name="Roach M.J."/>
            <person name="Johnson D.L."/>
            <person name="Bohlmann J."/>
            <person name="van Vuuren H.J."/>
            <person name="Jones S.J."/>
            <person name="Pretorius I.S."/>
            <person name="Schmidt S.A."/>
            <person name="Borneman A.R."/>
        </authorList>
    </citation>
    <scope>NUCLEOTIDE SEQUENCE [LARGE SCALE GENOMIC DNA]</scope>
    <source>
        <strain evidence="4">cv. Chardonnay</strain>
        <tissue evidence="3">Leaf</tissue>
    </source>
</reference>
<comment type="caution">
    <text evidence="3">The sequence shown here is derived from an EMBL/GenBank/DDBJ whole genome shotgun (WGS) entry which is preliminary data.</text>
</comment>
<gene>
    <name evidence="3" type="primary">RE1_3480</name>
    <name evidence="3" type="ORF">CK203_102478</name>
</gene>
<protein>
    <submittedName>
        <fullName evidence="3">Retrovirus-related Pol polyprotein from transposon RE1</fullName>
    </submittedName>
</protein>
<dbReference type="InterPro" id="IPR043502">
    <property type="entry name" value="DNA/RNA_pol_sf"/>
</dbReference>
<dbReference type="AlphaFoldDB" id="A0A438C6V0"/>
<evidence type="ECO:0000259" key="1">
    <source>
        <dbReference type="Pfam" id="PF07727"/>
    </source>
</evidence>
<evidence type="ECO:0000313" key="3">
    <source>
        <dbReference type="EMBL" id="RVW18918.1"/>
    </source>
</evidence>
<dbReference type="PANTHER" id="PTHR11439">
    <property type="entry name" value="GAG-POL-RELATED RETROTRANSPOSON"/>
    <property type="match status" value="1"/>
</dbReference>
<organism evidence="3 4">
    <name type="scientific">Vitis vinifera</name>
    <name type="common">Grape</name>
    <dbReference type="NCBI Taxonomy" id="29760"/>
    <lineage>
        <taxon>Eukaryota</taxon>
        <taxon>Viridiplantae</taxon>
        <taxon>Streptophyta</taxon>
        <taxon>Embryophyta</taxon>
        <taxon>Tracheophyta</taxon>
        <taxon>Spermatophyta</taxon>
        <taxon>Magnoliopsida</taxon>
        <taxon>eudicotyledons</taxon>
        <taxon>Gunneridae</taxon>
        <taxon>Pentapetalae</taxon>
        <taxon>rosids</taxon>
        <taxon>Vitales</taxon>
        <taxon>Vitaceae</taxon>
        <taxon>Viteae</taxon>
        <taxon>Vitis</taxon>
    </lineage>
</organism>
<feature type="domain" description="Putative plant transposon protein" evidence="2">
    <location>
        <begin position="609"/>
        <end position="747"/>
    </location>
</feature>
<name>A0A438C6V0_VITVI</name>
<dbReference type="SUPFAM" id="SSF56672">
    <property type="entry name" value="DNA/RNA polymerases"/>
    <property type="match status" value="1"/>
</dbReference>
<feature type="non-terminal residue" evidence="3">
    <location>
        <position position="851"/>
    </location>
</feature>
<dbReference type="EMBL" id="QGNW01002507">
    <property type="protein sequence ID" value="RVW18918.1"/>
    <property type="molecule type" value="Genomic_DNA"/>
</dbReference>
<dbReference type="InterPro" id="IPR013103">
    <property type="entry name" value="RVT_2"/>
</dbReference>
<dbReference type="Proteomes" id="UP000288805">
    <property type="component" value="Unassembled WGS sequence"/>
</dbReference>
<feature type="domain" description="Reverse transcriptase Ty1/copia-type" evidence="1">
    <location>
        <begin position="49"/>
        <end position="245"/>
    </location>
</feature>
<proteinExistence type="predicted"/>
<evidence type="ECO:0000259" key="2">
    <source>
        <dbReference type="Pfam" id="PF20167"/>
    </source>
</evidence>